<dbReference type="Proteomes" id="UP000637513">
    <property type="component" value="Unassembled WGS sequence"/>
</dbReference>
<dbReference type="Pfam" id="PF03816">
    <property type="entry name" value="LytR_cpsA_psr"/>
    <property type="match status" value="1"/>
</dbReference>
<sequence length="359" mass="39720">MWKKIVFGVALVISIAAGFGVAKVQSTMNTSLNHITRDKDNVLKDVNLDGIHVNSDDKIVNILLIGYDLRKENGKDFGGLTDVMMIATLDKKHNTIKLTSLMRDTLVRIASNNEDMKLNAAYARGGVKNMYKTIAKNFNIKLDGYAMVGFKAFQQVVDKIGGVEAELTESETNYLKDTNYVHGAKNRKKLKVGKQTLNGAQALGYVRIRSDKNRLGVPVKTANGLTDDYGRTWRQRTLMSAIFKKMKTLSLSELIAVANKVFDNVKTDLDNDTILGYIKDVAMMGTTDVCQLQIPMNGYYRDGHQAEFPNSDGWSLVPTNGVSSAYDTSANAAAIKQFVFQYNGKGEFKYKSSSSSSSR</sequence>
<dbReference type="InterPro" id="IPR050922">
    <property type="entry name" value="LytR/CpsA/Psr_CW_biosynth"/>
</dbReference>
<accession>A0ABR7MUC2</accession>
<evidence type="ECO:0000259" key="2">
    <source>
        <dbReference type="Pfam" id="PF03816"/>
    </source>
</evidence>
<evidence type="ECO:0000313" key="4">
    <source>
        <dbReference type="Proteomes" id="UP000637513"/>
    </source>
</evidence>
<dbReference type="EMBL" id="JACRSW010000027">
    <property type="protein sequence ID" value="MBC8557385.1"/>
    <property type="molecule type" value="Genomic_DNA"/>
</dbReference>
<dbReference type="NCBIfam" id="TIGR00350">
    <property type="entry name" value="lytR_cpsA_psr"/>
    <property type="match status" value="1"/>
</dbReference>
<organism evidence="3 4">
    <name type="scientific">Jutongia hominis</name>
    <dbReference type="NCBI Taxonomy" id="2763664"/>
    <lineage>
        <taxon>Bacteria</taxon>
        <taxon>Bacillati</taxon>
        <taxon>Bacillota</taxon>
        <taxon>Clostridia</taxon>
        <taxon>Lachnospirales</taxon>
        <taxon>Lachnospiraceae</taxon>
        <taxon>Jutongia</taxon>
    </lineage>
</organism>
<feature type="domain" description="Cell envelope-related transcriptional attenuator" evidence="2">
    <location>
        <begin position="81"/>
        <end position="247"/>
    </location>
</feature>
<dbReference type="PANTHER" id="PTHR33392">
    <property type="entry name" value="POLYISOPRENYL-TEICHOIC ACID--PEPTIDOGLYCAN TEICHOIC ACID TRANSFERASE TAGU"/>
    <property type="match status" value="1"/>
</dbReference>
<comment type="caution">
    <text evidence="3">The sequence shown here is derived from an EMBL/GenBank/DDBJ whole genome shotgun (WGS) entry which is preliminary data.</text>
</comment>
<keyword evidence="4" id="KW-1185">Reference proteome</keyword>
<dbReference type="RefSeq" id="WP_022142010.1">
    <property type="nucleotide sequence ID" value="NZ_JACRSW010000027.1"/>
</dbReference>
<reference evidence="3 4" key="1">
    <citation type="submission" date="2020-08" db="EMBL/GenBank/DDBJ databases">
        <title>Genome public.</title>
        <authorList>
            <person name="Liu C."/>
            <person name="Sun Q."/>
        </authorList>
    </citation>
    <scope>NUCLEOTIDE SEQUENCE [LARGE SCALE GENOMIC DNA]</scope>
    <source>
        <strain evidence="3 4">BX3</strain>
    </source>
</reference>
<evidence type="ECO:0000313" key="3">
    <source>
        <dbReference type="EMBL" id="MBC8557385.1"/>
    </source>
</evidence>
<evidence type="ECO:0000256" key="1">
    <source>
        <dbReference type="ARBA" id="ARBA00006068"/>
    </source>
</evidence>
<gene>
    <name evidence="3" type="ORF">H8700_06665</name>
</gene>
<dbReference type="Gene3D" id="3.40.630.190">
    <property type="entry name" value="LCP protein"/>
    <property type="match status" value="1"/>
</dbReference>
<comment type="similarity">
    <text evidence="1">Belongs to the LytR/CpsA/Psr (LCP) family.</text>
</comment>
<protein>
    <submittedName>
        <fullName evidence="3">LCP family protein</fullName>
    </submittedName>
</protein>
<dbReference type="InterPro" id="IPR004474">
    <property type="entry name" value="LytR_CpsA_psr"/>
</dbReference>
<name>A0ABR7MUC2_9FIRM</name>
<proteinExistence type="inferred from homology"/>
<dbReference type="PANTHER" id="PTHR33392:SF6">
    <property type="entry name" value="POLYISOPRENYL-TEICHOIC ACID--PEPTIDOGLYCAN TEICHOIC ACID TRANSFERASE TAGU"/>
    <property type="match status" value="1"/>
</dbReference>